<dbReference type="GO" id="GO:0016887">
    <property type="term" value="F:ATP hydrolysis activity"/>
    <property type="evidence" value="ECO:0007669"/>
    <property type="project" value="InterPro"/>
</dbReference>
<evidence type="ECO:0000313" key="2">
    <source>
        <dbReference type="EMBL" id="KTF04719.1"/>
    </source>
</evidence>
<dbReference type="AlphaFoldDB" id="A0A0W1KM51"/>
<keyword evidence="1" id="KW-0227">DNA damage</keyword>
<dbReference type="InterPro" id="IPR003959">
    <property type="entry name" value="ATPase_AAA_core"/>
</dbReference>
<dbReference type="PANTHER" id="PTHR32182:SF22">
    <property type="entry name" value="ATP-DEPENDENT ENDONUCLEASE, OLD FAMILY-RELATED"/>
    <property type="match status" value="1"/>
</dbReference>
<proteinExistence type="predicted"/>
<dbReference type="Proteomes" id="UP000054404">
    <property type="component" value="Unassembled WGS sequence"/>
</dbReference>
<organism evidence="2 3">
    <name type="scientific">Trueperella bernardiae</name>
    <dbReference type="NCBI Taxonomy" id="59561"/>
    <lineage>
        <taxon>Bacteria</taxon>
        <taxon>Bacillati</taxon>
        <taxon>Actinomycetota</taxon>
        <taxon>Actinomycetes</taxon>
        <taxon>Actinomycetales</taxon>
        <taxon>Actinomycetaceae</taxon>
        <taxon>Trueperella</taxon>
    </lineage>
</organism>
<dbReference type="InterPro" id="IPR014555">
    <property type="entry name" value="RecF-like"/>
</dbReference>
<dbReference type="PANTHER" id="PTHR32182">
    <property type="entry name" value="DNA REPLICATION AND REPAIR PROTEIN RECF"/>
    <property type="match status" value="1"/>
</dbReference>
<dbReference type="Pfam" id="PF13304">
    <property type="entry name" value="AAA_21"/>
    <property type="match status" value="1"/>
</dbReference>
<dbReference type="GO" id="GO:0009432">
    <property type="term" value="P:SOS response"/>
    <property type="evidence" value="ECO:0007669"/>
    <property type="project" value="UniProtKB-KW"/>
</dbReference>
<dbReference type="Gene3D" id="3.40.50.300">
    <property type="entry name" value="P-loop containing nucleotide triphosphate hydrolases"/>
    <property type="match status" value="1"/>
</dbReference>
<dbReference type="GO" id="GO:0005524">
    <property type="term" value="F:ATP binding"/>
    <property type="evidence" value="ECO:0007669"/>
    <property type="project" value="InterPro"/>
</dbReference>
<protein>
    <submittedName>
        <fullName evidence="2">DNA replication and repair protein RecF</fullName>
    </submittedName>
</protein>
<sequence>MRLTKLQVKNWRNFHEIDFRLGQRLIIVGANATGKSNLLDVFRFLRDIASPQGGLSSAIENRGGLSTIRNLNARNFNNGHVEILVVMDDGGEEWTYNLAISRESSGLRRPTVAKEVVTRAGETILSRPNAADNADPVLLTQTHLEQIASNTKFRDVARFFEGIRYSHPSPQSIRHSSPTRTSSDAVGNGLIAEINATQERTRLARLKRIQAALQTAVPNFESLKLEIDKAGHPHLVAAFKNWRKNPANQLETEFSDGTLRLIALLWAVLSQPRSEGILLLEEPEISLNREIIQQLPSMIASVQRGKDMQVVMTSHSPDLLDDEGVASEEILVLTRGDENTQASLLSECSPESDFVDTGVLKSEAISNLINPRIGTGLVQAMQ</sequence>
<dbReference type="OrthoDB" id="104167at2"/>
<evidence type="ECO:0000256" key="1">
    <source>
        <dbReference type="ARBA" id="ARBA00023236"/>
    </source>
</evidence>
<accession>A0A0W1KM51</accession>
<reference evidence="2 3" key="1">
    <citation type="submission" date="2015-11" db="EMBL/GenBank/DDBJ databases">
        <title>Draft Genome Sequence of the Type Strain Trueperella bernardiae LCDC 89-0504T, Isolated from Blood Culture.</title>
        <authorList>
            <person name="Bernier A.-M."/>
            <person name="Bernard K."/>
        </authorList>
    </citation>
    <scope>NUCLEOTIDE SEQUENCE [LARGE SCALE GENOMIC DNA]</scope>
    <source>
        <strain evidence="2 3">LCDC 89-0504</strain>
    </source>
</reference>
<gene>
    <name evidence="2" type="primary">recF_1</name>
    <name evidence="2" type="ORF">AQZ59_00019</name>
</gene>
<dbReference type="GO" id="GO:0006302">
    <property type="term" value="P:double-strand break repair"/>
    <property type="evidence" value="ECO:0007669"/>
    <property type="project" value="TreeGrafter"/>
</dbReference>
<name>A0A0W1KM51_9ACTO</name>
<keyword evidence="1" id="KW-0742">SOS response</keyword>
<dbReference type="STRING" id="59561.AQZ59_00019"/>
<dbReference type="CDD" id="cd00267">
    <property type="entry name" value="ABC_ATPase"/>
    <property type="match status" value="1"/>
</dbReference>
<dbReference type="RefSeq" id="WP_062611988.1">
    <property type="nucleotide sequence ID" value="NZ_CP127099.1"/>
</dbReference>
<dbReference type="SUPFAM" id="SSF52540">
    <property type="entry name" value="P-loop containing nucleoside triphosphate hydrolases"/>
    <property type="match status" value="1"/>
</dbReference>
<dbReference type="InterPro" id="IPR027417">
    <property type="entry name" value="P-loop_NTPase"/>
</dbReference>
<evidence type="ECO:0000313" key="3">
    <source>
        <dbReference type="Proteomes" id="UP000054404"/>
    </source>
</evidence>
<keyword evidence="3" id="KW-1185">Reference proteome</keyword>
<dbReference type="GO" id="GO:0000731">
    <property type="term" value="P:DNA synthesis involved in DNA repair"/>
    <property type="evidence" value="ECO:0007669"/>
    <property type="project" value="TreeGrafter"/>
</dbReference>
<dbReference type="EMBL" id="LNIZ01000001">
    <property type="protein sequence ID" value="KTF04719.1"/>
    <property type="molecule type" value="Genomic_DNA"/>
</dbReference>
<comment type="caution">
    <text evidence="2">The sequence shown here is derived from an EMBL/GenBank/DDBJ whole genome shotgun (WGS) entry which is preliminary data.</text>
</comment>
<dbReference type="PIRSF" id="PIRSF029347">
    <property type="entry name" value="RecF"/>
    <property type="match status" value="1"/>
</dbReference>
<dbReference type="PATRIC" id="fig|59561.3.peg.19"/>